<name>A0AAV2BWF5_9ARAC</name>
<keyword evidence="2" id="KW-1185">Reference proteome</keyword>
<organism evidence="1 2">
    <name type="scientific">Larinioides sclopetarius</name>
    <dbReference type="NCBI Taxonomy" id="280406"/>
    <lineage>
        <taxon>Eukaryota</taxon>
        <taxon>Metazoa</taxon>
        <taxon>Ecdysozoa</taxon>
        <taxon>Arthropoda</taxon>
        <taxon>Chelicerata</taxon>
        <taxon>Arachnida</taxon>
        <taxon>Araneae</taxon>
        <taxon>Araneomorphae</taxon>
        <taxon>Entelegynae</taxon>
        <taxon>Araneoidea</taxon>
        <taxon>Araneidae</taxon>
        <taxon>Larinioides</taxon>
    </lineage>
</organism>
<comment type="caution">
    <text evidence="1">The sequence shown here is derived from an EMBL/GenBank/DDBJ whole genome shotgun (WGS) entry which is preliminary data.</text>
</comment>
<dbReference type="EMBL" id="CAXIEN010000535">
    <property type="protein sequence ID" value="CAL1300126.1"/>
    <property type="molecule type" value="Genomic_DNA"/>
</dbReference>
<reference evidence="1 2" key="1">
    <citation type="submission" date="2024-04" db="EMBL/GenBank/DDBJ databases">
        <authorList>
            <person name="Rising A."/>
            <person name="Reimegard J."/>
            <person name="Sonavane S."/>
            <person name="Akerstrom W."/>
            <person name="Nylinder S."/>
            <person name="Hedman E."/>
            <person name="Kallberg Y."/>
        </authorList>
    </citation>
    <scope>NUCLEOTIDE SEQUENCE [LARGE SCALE GENOMIC DNA]</scope>
</reference>
<dbReference type="Proteomes" id="UP001497382">
    <property type="component" value="Unassembled WGS sequence"/>
</dbReference>
<evidence type="ECO:0000313" key="2">
    <source>
        <dbReference type="Proteomes" id="UP001497382"/>
    </source>
</evidence>
<evidence type="ECO:0000313" key="1">
    <source>
        <dbReference type="EMBL" id="CAL1300126.1"/>
    </source>
</evidence>
<proteinExistence type="predicted"/>
<protein>
    <submittedName>
        <fullName evidence="1">Uncharacterized protein</fullName>
    </submittedName>
</protein>
<dbReference type="AlphaFoldDB" id="A0AAV2BWF5"/>
<sequence>MAEIELKGEFGHLITKAAVVNNNADKGRYLLGNRTATLLEKMKNFLVPQQVNAIQTRAQKRLERQEKEMCDKDPVAVEETEMEITEDIEIEDDDLFSFPPKEEFEGLSLLKIDSKTFIAAQQSCKELLSLTKKILEKADSKNEFEILRNGLLVKRKTKLARTNFC</sequence>
<accession>A0AAV2BWF5</accession>
<gene>
    <name evidence="1" type="ORF">LARSCL_LOCUS21762</name>
</gene>